<dbReference type="SUPFAM" id="SSF49785">
    <property type="entry name" value="Galactose-binding domain-like"/>
    <property type="match status" value="1"/>
</dbReference>
<dbReference type="GO" id="GO:0016787">
    <property type="term" value="F:hydrolase activity"/>
    <property type="evidence" value="ECO:0007669"/>
    <property type="project" value="UniProtKB-KW"/>
</dbReference>
<reference evidence="5" key="1">
    <citation type="journal article" date="2019" name="Int. J. Syst. Evol. Microbiol.">
        <title>The Global Catalogue of Microorganisms (GCM) 10K type strain sequencing project: providing services to taxonomists for standard genome sequencing and annotation.</title>
        <authorList>
            <consortium name="The Broad Institute Genomics Platform"/>
            <consortium name="The Broad Institute Genome Sequencing Center for Infectious Disease"/>
            <person name="Wu L."/>
            <person name="Ma J."/>
        </authorList>
    </citation>
    <scope>NUCLEOTIDE SEQUENCE [LARGE SCALE GENOMIC DNA]</scope>
    <source>
        <strain evidence="5">CGMCC 4.7455</strain>
    </source>
</reference>
<dbReference type="Pfam" id="PF02129">
    <property type="entry name" value="Peptidase_S15"/>
    <property type="match status" value="1"/>
</dbReference>
<dbReference type="Gene3D" id="1.10.3020.10">
    <property type="entry name" value="alpha-amino acid ester hydrolase ( Helical cap domain)"/>
    <property type="match status" value="1"/>
</dbReference>
<feature type="region of interest" description="Disordered" evidence="2">
    <location>
        <begin position="515"/>
        <end position="535"/>
    </location>
</feature>
<keyword evidence="5" id="KW-1185">Reference proteome</keyword>
<dbReference type="NCBIfam" id="TIGR00976">
    <property type="entry name" value="CocE_NonD"/>
    <property type="match status" value="1"/>
</dbReference>
<evidence type="ECO:0000313" key="5">
    <source>
        <dbReference type="Proteomes" id="UP001597365"/>
    </source>
</evidence>
<dbReference type="RefSeq" id="WP_380900229.1">
    <property type="nucleotide sequence ID" value="NZ_JBHUFU010000007.1"/>
</dbReference>
<dbReference type="SMART" id="SM00939">
    <property type="entry name" value="PepX_C"/>
    <property type="match status" value="1"/>
</dbReference>
<comment type="caution">
    <text evidence="4">The sequence shown here is derived from an EMBL/GenBank/DDBJ whole genome shotgun (WGS) entry which is preliminary data.</text>
</comment>
<sequence>MTSPGRTAPPARPARTVRTTLVPAPDGTALATDHCLPDGDGPFPAVLLRTPYGRRRHHAELRAWARHGFAAAAQDVRGRHGSQGRWQPYRHEARDGAATARWVRRQPWSDGTLVACGASYAAHCALELALAAGPEARADAVIAAVPALGLAETAREPSGCERLLARAGWWAAHGDRRDSDEDALARALGRDPDLLGHLPVVELPRRLGRDLPSWPEVWQARRAADGSRLPSGLPAAAGAARVPLLAVGGTHDPFAADTVELWRRWGGRARLLLGPWGHRLTAGPGPDASPAAHRPDLGRLYVRWARAAVSGRLAPGRAGAVALGGSDLWLPADALAAPHGGVPYRFLGPDAPEPADAALRLLRGAEFTADPRRPVRSDDLSVPADGAPDRCLLVSPPLPRPLDLLGDAVVRLAATADTPDADWAVRLVALAPGGTAAPLAAGVERVRTAPGREAEVRVLLGPLARRLPAGTRLRLEIAGHHFPAHARNPHTGEDPVTATVLRPSRRTVRPDGSVLLLPAAEPGPAPADPLTEICR</sequence>
<name>A0ABW4PJH4_9ACTN</name>
<dbReference type="Proteomes" id="UP001597365">
    <property type="component" value="Unassembled WGS sequence"/>
</dbReference>
<dbReference type="InterPro" id="IPR008979">
    <property type="entry name" value="Galactose-bd-like_sf"/>
</dbReference>
<proteinExistence type="predicted"/>
<feature type="domain" description="Xaa-Pro dipeptidyl-peptidase C-terminal" evidence="3">
    <location>
        <begin position="298"/>
        <end position="516"/>
    </location>
</feature>
<dbReference type="InterPro" id="IPR029058">
    <property type="entry name" value="AB_hydrolase_fold"/>
</dbReference>
<evidence type="ECO:0000256" key="1">
    <source>
        <dbReference type="ARBA" id="ARBA00022801"/>
    </source>
</evidence>
<dbReference type="SUPFAM" id="SSF53474">
    <property type="entry name" value="alpha/beta-Hydrolases"/>
    <property type="match status" value="1"/>
</dbReference>
<dbReference type="InterPro" id="IPR005674">
    <property type="entry name" value="CocE/Ser_esterase"/>
</dbReference>
<organism evidence="4 5">
    <name type="scientific">Streptomyces desertarenae</name>
    <dbReference type="NCBI Taxonomy" id="2666184"/>
    <lineage>
        <taxon>Bacteria</taxon>
        <taxon>Bacillati</taxon>
        <taxon>Actinomycetota</taxon>
        <taxon>Actinomycetes</taxon>
        <taxon>Kitasatosporales</taxon>
        <taxon>Streptomycetaceae</taxon>
        <taxon>Streptomyces</taxon>
    </lineage>
</organism>
<evidence type="ECO:0000256" key="2">
    <source>
        <dbReference type="SAM" id="MobiDB-lite"/>
    </source>
</evidence>
<accession>A0ABW4PJH4</accession>
<evidence type="ECO:0000259" key="3">
    <source>
        <dbReference type="SMART" id="SM00939"/>
    </source>
</evidence>
<dbReference type="Pfam" id="PF08530">
    <property type="entry name" value="PepX_C"/>
    <property type="match status" value="1"/>
</dbReference>
<dbReference type="InterPro" id="IPR013736">
    <property type="entry name" value="Xaa-Pro_dipept_C"/>
</dbReference>
<keyword evidence="1 4" id="KW-0378">Hydrolase</keyword>
<dbReference type="EMBL" id="JBHUFU010000007">
    <property type="protein sequence ID" value="MFD1830879.1"/>
    <property type="molecule type" value="Genomic_DNA"/>
</dbReference>
<dbReference type="Gene3D" id="2.60.120.260">
    <property type="entry name" value="Galactose-binding domain-like"/>
    <property type="match status" value="1"/>
</dbReference>
<dbReference type="InterPro" id="IPR000383">
    <property type="entry name" value="Xaa-Pro-like_dom"/>
</dbReference>
<evidence type="ECO:0000313" key="4">
    <source>
        <dbReference type="EMBL" id="MFD1830879.1"/>
    </source>
</evidence>
<protein>
    <submittedName>
        <fullName evidence="4">CocE/NonD family hydrolase</fullName>
    </submittedName>
</protein>
<dbReference type="Gene3D" id="3.40.50.1820">
    <property type="entry name" value="alpha/beta hydrolase"/>
    <property type="match status" value="1"/>
</dbReference>
<gene>
    <name evidence="4" type="ORF">ACFSJS_14520</name>
</gene>